<proteinExistence type="predicted"/>
<protein>
    <submittedName>
        <fullName evidence="1">Uncharacterized protein</fullName>
    </submittedName>
</protein>
<evidence type="ECO:0000313" key="2">
    <source>
        <dbReference type="Proteomes" id="UP000293360"/>
    </source>
</evidence>
<sequence>MPGSAAPITITHGNVVARPGRAARKRKTQAALIRHGTPRALCGTLARRTRRGGGFRGRIGSKRTLWLWLWLGLRHGVYRSGGSFGGGSDLRTRGASLASTGSRGALSTKRHFTITVSKYKVTRKQ</sequence>
<comment type="caution">
    <text evidence="1">The sequence shown here is derived from an EMBL/GenBank/DDBJ whole genome shotgun (WGS) entry which is preliminary data.</text>
</comment>
<accession>A0A4Q4ST60</accession>
<keyword evidence="2" id="KW-1185">Reference proteome</keyword>
<name>A0A4Q4ST60_9PEZI</name>
<reference evidence="1 2" key="1">
    <citation type="submission" date="2018-06" db="EMBL/GenBank/DDBJ databases">
        <title>Complete Genomes of Monosporascus.</title>
        <authorList>
            <person name="Robinson A.J."/>
            <person name="Natvig D.O."/>
        </authorList>
    </citation>
    <scope>NUCLEOTIDE SEQUENCE [LARGE SCALE GENOMIC DNA]</scope>
    <source>
        <strain evidence="1 2">CBS 110550</strain>
    </source>
</reference>
<evidence type="ECO:0000313" key="1">
    <source>
        <dbReference type="EMBL" id="RYO77748.1"/>
    </source>
</evidence>
<organism evidence="1 2">
    <name type="scientific">Monosporascus ibericus</name>
    <dbReference type="NCBI Taxonomy" id="155417"/>
    <lineage>
        <taxon>Eukaryota</taxon>
        <taxon>Fungi</taxon>
        <taxon>Dikarya</taxon>
        <taxon>Ascomycota</taxon>
        <taxon>Pezizomycotina</taxon>
        <taxon>Sordariomycetes</taxon>
        <taxon>Xylariomycetidae</taxon>
        <taxon>Xylariales</taxon>
        <taxon>Xylariales incertae sedis</taxon>
        <taxon>Monosporascus</taxon>
    </lineage>
</organism>
<dbReference type="Proteomes" id="UP000293360">
    <property type="component" value="Unassembled WGS sequence"/>
</dbReference>
<dbReference type="EMBL" id="QJNU01001263">
    <property type="protein sequence ID" value="RYO77748.1"/>
    <property type="molecule type" value="Genomic_DNA"/>
</dbReference>
<gene>
    <name evidence="1" type="ORF">DL764_010184</name>
</gene>
<dbReference type="AlphaFoldDB" id="A0A4Q4ST60"/>